<dbReference type="Proteomes" id="UP001289066">
    <property type="component" value="Unassembled WGS sequence"/>
</dbReference>
<evidence type="ECO:0000313" key="1">
    <source>
        <dbReference type="EMBL" id="MDZ5034002.1"/>
    </source>
</evidence>
<sequence>MMSIVAIGALIICFAVVIGFNYNKKGRFKSKKIVAKMLTSNSLEYAPMEFNGNIYFPSRFKFPEKLKSEPLGTVEPKNMSFFVYLIMDHQIIADKTDSSNTHVKTLGDDSRFYSKAEFLENPNLSNNIFEKYSDFALCEGDEGKETKTQIDKDTLIKLEEKYGEVKYDKDDFNKVDKIYYIYGNYLNTQDAEFIGCILSYENKLYYGNLNNSMEGPLYEKINSILK</sequence>
<gene>
    <name evidence="1" type="ORF">GNF81_14745</name>
</gene>
<reference evidence="1" key="1">
    <citation type="submission" date="2019-11" db="EMBL/GenBank/DDBJ databases">
        <title>Characterization of Clostridium perfringens isolates from swine manure treated agricultural soils.</title>
        <authorList>
            <person name="Wushke S.T."/>
        </authorList>
    </citation>
    <scope>NUCLEOTIDE SEQUENCE</scope>
    <source>
        <strain evidence="1">X15</strain>
    </source>
</reference>
<organism evidence="1 2">
    <name type="scientific">Clostridium perfringens</name>
    <dbReference type="NCBI Taxonomy" id="1502"/>
    <lineage>
        <taxon>Bacteria</taxon>
        <taxon>Bacillati</taxon>
        <taxon>Bacillota</taxon>
        <taxon>Clostridia</taxon>
        <taxon>Eubacteriales</taxon>
        <taxon>Clostridiaceae</taxon>
        <taxon>Clostridium</taxon>
    </lineage>
</organism>
<dbReference type="RefSeq" id="WP_322412528.1">
    <property type="nucleotide sequence ID" value="NZ_WNVG01000138.1"/>
</dbReference>
<dbReference type="AlphaFoldDB" id="A0AAW9J659"/>
<accession>A0AAW9J659</accession>
<comment type="caution">
    <text evidence="1">The sequence shown here is derived from an EMBL/GenBank/DDBJ whole genome shotgun (WGS) entry which is preliminary data.</text>
</comment>
<dbReference type="EMBL" id="WNVG01000138">
    <property type="protein sequence ID" value="MDZ5034002.1"/>
    <property type="molecule type" value="Genomic_DNA"/>
</dbReference>
<name>A0AAW9J659_CLOPF</name>
<protein>
    <submittedName>
        <fullName evidence="1">Uncharacterized protein</fullName>
    </submittedName>
</protein>
<proteinExistence type="predicted"/>
<evidence type="ECO:0000313" key="2">
    <source>
        <dbReference type="Proteomes" id="UP001289066"/>
    </source>
</evidence>